<evidence type="ECO:0000259" key="13">
    <source>
        <dbReference type="PROSITE" id="PS50880"/>
    </source>
</evidence>
<dbReference type="EMBL" id="CP000815">
    <property type="protein sequence ID" value="ACB42687.1"/>
    <property type="molecule type" value="Genomic_DNA"/>
</dbReference>
<dbReference type="CDD" id="cd03364">
    <property type="entry name" value="TOPRIM_DnaG_primases"/>
    <property type="match status" value="1"/>
</dbReference>
<dbReference type="SUPFAM" id="SSF57783">
    <property type="entry name" value="Zinc beta-ribbon"/>
    <property type="match status" value="1"/>
</dbReference>
<dbReference type="SMART" id="SM00400">
    <property type="entry name" value="ZnF_CHCC"/>
    <property type="match status" value="1"/>
</dbReference>
<keyword evidence="10" id="KW-0460">Magnesium</keyword>
<gene>
    <name evidence="14" type="primary">dnaG</name>
    <name evidence="14" type="ordered locus">PCC_0238</name>
</gene>
<dbReference type="GO" id="GO:0000428">
    <property type="term" value="C:DNA-directed RNA polymerase complex"/>
    <property type="evidence" value="ECO:0007669"/>
    <property type="project" value="UniProtKB-KW"/>
</dbReference>
<keyword evidence="8" id="KW-0863">Zinc-finger</keyword>
<feature type="domain" description="Toprim" evidence="13">
    <location>
        <begin position="265"/>
        <end position="348"/>
    </location>
</feature>
<evidence type="ECO:0000256" key="1">
    <source>
        <dbReference type="ARBA" id="ARBA00001947"/>
    </source>
</evidence>
<dbReference type="Pfam" id="PF08275">
    <property type="entry name" value="DNAG_N"/>
    <property type="match status" value="1"/>
</dbReference>
<evidence type="ECO:0000256" key="2">
    <source>
        <dbReference type="ARBA" id="ARBA00022478"/>
    </source>
</evidence>
<evidence type="ECO:0000256" key="9">
    <source>
        <dbReference type="ARBA" id="ARBA00022833"/>
    </source>
</evidence>
<evidence type="ECO:0000256" key="4">
    <source>
        <dbReference type="ARBA" id="ARBA00022679"/>
    </source>
</evidence>
<accession>B1X418</accession>
<dbReference type="SUPFAM" id="SSF56731">
    <property type="entry name" value="DNA primase core"/>
    <property type="match status" value="1"/>
</dbReference>
<dbReference type="GO" id="GO:0008270">
    <property type="term" value="F:zinc ion binding"/>
    <property type="evidence" value="ECO:0007669"/>
    <property type="project" value="UniProtKB-KW"/>
</dbReference>
<evidence type="ECO:0000256" key="5">
    <source>
        <dbReference type="ARBA" id="ARBA00022695"/>
    </source>
</evidence>
<dbReference type="InterPro" id="IPR034151">
    <property type="entry name" value="TOPRIM_DnaG_bac"/>
</dbReference>
<dbReference type="HAMAP" id="MF_00974">
    <property type="entry name" value="DNA_primase_DnaG"/>
    <property type="match status" value="1"/>
</dbReference>
<dbReference type="Gene3D" id="3.40.1360.10">
    <property type="match status" value="1"/>
</dbReference>
<organism evidence="14">
    <name type="scientific">Paulinella chromatophora</name>
    <dbReference type="NCBI Taxonomy" id="39717"/>
    <lineage>
        <taxon>Eukaryota</taxon>
        <taxon>Sar</taxon>
        <taxon>Rhizaria</taxon>
        <taxon>Cercozoa</taxon>
        <taxon>Imbricatea</taxon>
        <taxon>Silicofilosea</taxon>
        <taxon>Euglyphida</taxon>
        <taxon>Paulinellidae</taxon>
        <taxon>Paulinella</taxon>
    </lineage>
</organism>
<dbReference type="PROSITE" id="PS50880">
    <property type="entry name" value="TOPRIM"/>
    <property type="match status" value="1"/>
</dbReference>
<dbReference type="GO" id="GO:0005737">
    <property type="term" value="C:cytoplasm"/>
    <property type="evidence" value="ECO:0007669"/>
    <property type="project" value="TreeGrafter"/>
</dbReference>
<dbReference type="FunFam" id="3.90.980.10:FF:000001">
    <property type="entry name" value="DNA primase"/>
    <property type="match status" value="1"/>
</dbReference>
<dbReference type="InterPro" id="IPR006295">
    <property type="entry name" value="DNA_primase_DnaG"/>
</dbReference>
<dbReference type="FunFam" id="3.90.580.10:FF:000001">
    <property type="entry name" value="DNA primase"/>
    <property type="match status" value="1"/>
</dbReference>
<dbReference type="InterPro" id="IPR013264">
    <property type="entry name" value="DNAG_N"/>
</dbReference>
<dbReference type="InterPro" id="IPR050219">
    <property type="entry name" value="DnaG_primase"/>
</dbReference>
<dbReference type="InterPro" id="IPR037068">
    <property type="entry name" value="DNA_primase_core_N_sf"/>
</dbReference>
<dbReference type="GO" id="GO:0003899">
    <property type="term" value="F:DNA-directed RNA polymerase activity"/>
    <property type="evidence" value="ECO:0007669"/>
    <property type="project" value="InterPro"/>
</dbReference>
<evidence type="ECO:0000256" key="3">
    <source>
        <dbReference type="ARBA" id="ARBA00022515"/>
    </source>
</evidence>
<sequence length="681" mass="78494">MSLPRLSHRTIEIIKEKVDIVDVISQYVVLKKKGREFLGICPFHDDTSPSLTVAPGKQLYHCFSCGAGGDAIKFLMEIKRDSFSEIVLELAKKYQLPIETANGARQEKLRQQLSRYEQLHSTLALASNWFQDQLHTEVGAEALTYLKEVRSLSQDTIKRFELGYAPESWDSLFRYLSNKKNISSNILESAGLIISRKGKHGFYDRFRHRVIIPIHNRQGRIIGFGGRRLDGGEPKYLNSPETEVFQKGKHLFGLHLASHSIRKENKAIVVEGYFDVISLHVLGITNVVASLGTSLSSYQISQISHWSEDKRIVLNFDTDSAGIRAVQRAISALEEFILEGRIELRILQLWGAKDPDDFVKKHSANDYLSLLNKAPLWLDWQIDQILKDKDTSKTEYFAQAVSSLVVLLGKLPQSAIRSHYIQQVAERLSNGQVRLKLRLEEDLLHQIKGETKPQYQYQQQDKFQYINESGSQKKAEAEILRLYIYLPDYRTTIREELERMGWTRFTVQSYCLVWNTIKEIEFKKLGTIYPTNSTEQLGAINLLQLLSDQISSLEVIPKHDLDNLMKPSEVNLITFEEPILLLRGAVAILDRQKSIMRCRHLLEAWSHQRLETLERCIDILIKQEIRQPPGPLNMEDKIESIFLKLNADAIRFQELYYQERKYIHLLDNQRCTGLSADISHF</sequence>
<comment type="cofactor">
    <cofactor evidence="1">
        <name>Zn(2+)</name>
        <dbReference type="ChEBI" id="CHEBI:29105"/>
    </cofactor>
</comment>
<dbReference type="InterPro" id="IPR036977">
    <property type="entry name" value="DNA_primase_Znf_CHC2"/>
</dbReference>
<dbReference type="InterPro" id="IPR019475">
    <property type="entry name" value="DNA_primase_DnaB-bd"/>
</dbReference>
<evidence type="ECO:0000256" key="8">
    <source>
        <dbReference type="ARBA" id="ARBA00022771"/>
    </source>
</evidence>
<dbReference type="SMART" id="SM00493">
    <property type="entry name" value="TOPRIM"/>
    <property type="match status" value="1"/>
</dbReference>
<reference evidence="14" key="2">
    <citation type="journal article" date="2008" name="Curr. Biol.">
        <title>Chromatophore genome sequence of Paulinella sheds light on acquisition of photosynthesis by eukaryotes.</title>
        <authorList>
            <person name="Nowack E.C.M."/>
            <person name="Melkonian M."/>
            <person name="Gloeckner G."/>
        </authorList>
    </citation>
    <scope>NUCLEOTIDE SEQUENCE [LARGE SCALE GENOMIC DNA]</scope>
</reference>
<proteinExistence type="inferred from homology"/>
<evidence type="ECO:0000256" key="6">
    <source>
        <dbReference type="ARBA" id="ARBA00022705"/>
    </source>
</evidence>
<keyword evidence="5" id="KW-0548">Nucleotidyltransferase</keyword>
<keyword evidence="6" id="KW-0235">DNA replication</keyword>
<keyword evidence="3" id="KW-0639">Primosome</keyword>
<dbReference type="Pfam" id="PF13155">
    <property type="entry name" value="Toprim_2"/>
    <property type="match status" value="1"/>
</dbReference>
<evidence type="ECO:0000256" key="10">
    <source>
        <dbReference type="ARBA" id="ARBA00022842"/>
    </source>
</evidence>
<dbReference type="NCBIfam" id="TIGR01391">
    <property type="entry name" value="dnaG"/>
    <property type="match status" value="1"/>
</dbReference>
<dbReference type="GeneID" id="6481616"/>
<protein>
    <submittedName>
        <fullName evidence="14">DNA primase</fullName>
    </submittedName>
</protein>
<evidence type="ECO:0000313" key="14">
    <source>
        <dbReference type="EMBL" id="ACB42687.1"/>
    </source>
</evidence>
<dbReference type="Gene3D" id="3.90.580.10">
    <property type="entry name" value="Zinc finger, CHC2-type domain"/>
    <property type="match status" value="1"/>
</dbReference>
<dbReference type="GO" id="GO:0003677">
    <property type="term" value="F:DNA binding"/>
    <property type="evidence" value="ECO:0007669"/>
    <property type="project" value="UniProtKB-KW"/>
</dbReference>
<reference evidence="14" key="1">
    <citation type="submission" date="2007-08" db="EMBL/GenBank/DDBJ databases">
        <authorList>
            <person name="Gloeckner G."/>
            <person name="Nowack E."/>
            <person name="Melkonian M."/>
        </authorList>
    </citation>
    <scope>NUCLEOTIDE SEQUENCE</scope>
</reference>
<dbReference type="Pfam" id="PF10410">
    <property type="entry name" value="DnaB_bind"/>
    <property type="match status" value="1"/>
</dbReference>
<dbReference type="RefSeq" id="YP_002048897.1">
    <property type="nucleotide sequence ID" value="NC_011087.1"/>
</dbReference>
<keyword evidence="4" id="KW-0808">Transferase</keyword>
<dbReference type="InterPro" id="IPR030846">
    <property type="entry name" value="DnaG_bac"/>
</dbReference>
<dbReference type="PANTHER" id="PTHR30313:SF2">
    <property type="entry name" value="DNA PRIMASE"/>
    <property type="match status" value="1"/>
</dbReference>
<dbReference type="Pfam" id="PF01807">
    <property type="entry name" value="Zn_ribbon_DnaG"/>
    <property type="match status" value="1"/>
</dbReference>
<keyword evidence="14" id="KW-0934">Plastid</keyword>
<dbReference type="AlphaFoldDB" id="B1X418"/>
<name>B1X418_PAUCH</name>
<geneLocation type="organellar chromatophore" evidence="14"/>
<evidence type="ECO:0000256" key="12">
    <source>
        <dbReference type="ARBA" id="ARBA00023163"/>
    </source>
</evidence>
<dbReference type="InterPro" id="IPR006171">
    <property type="entry name" value="TOPRIM_dom"/>
</dbReference>
<keyword evidence="11" id="KW-0238">DNA-binding</keyword>
<keyword evidence="12" id="KW-0804">Transcription</keyword>
<keyword evidence="7" id="KW-0479">Metal-binding</keyword>
<dbReference type="InterPro" id="IPR002694">
    <property type="entry name" value="Znf_CHC2"/>
</dbReference>
<evidence type="ECO:0000256" key="11">
    <source>
        <dbReference type="ARBA" id="ARBA00023125"/>
    </source>
</evidence>
<evidence type="ECO:0000256" key="7">
    <source>
        <dbReference type="ARBA" id="ARBA00022723"/>
    </source>
</evidence>
<dbReference type="GO" id="GO:0006269">
    <property type="term" value="P:DNA replication, synthesis of primer"/>
    <property type="evidence" value="ECO:0007669"/>
    <property type="project" value="UniProtKB-KW"/>
</dbReference>
<dbReference type="PANTHER" id="PTHR30313">
    <property type="entry name" value="DNA PRIMASE"/>
    <property type="match status" value="1"/>
</dbReference>
<keyword evidence="2" id="KW-0240">DNA-directed RNA polymerase</keyword>
<dbReference type="Gene3D" id="3.90.980.10">
    <property type="entry name" value="DNA primase, catalytic core, N-terminal domain"/>
    <property type="match status" value="1"/>
</dbReference>
<keyword evidence="9" id="KW-0862">Zinc</keyword>